<evidence type="ECO:0000313" key="2">
    <source>
        <dbReference type="Proteomes" id="UP000886501"/>
    </source>
</evidence>
<accession>A0ACB6Z8U1</accession>
<keyword evidence="2" id="KW-1185">Reference proteome</keyword>
<sequence>MTTSSCSRGADSRKSTLVLCVNLSHVRELAQTFRDVGIDARHVYSKTPAPEQKLLVEGFRAGEYVVLVDWLPLPLHHRHKPDALESFNEGSDRWIDESLESLEEQTQERKAEANAGFAIGANASLPHRVGAKSRTSYQRVRFGYAESEMEVAVRDGELHAASASKG</sequence>
<protein>
    <submittedName>
        <fullName evidence="1">Uncharacterized protein</fullName>
    </submittedName>
</protein>
<name>A0ACB6Z8U1_THEGA</name>
<dbReference type="Proteomes" id="UP000886501">
    <property type="component" value="Unassembled WGS sequence"/>
</dbReference>
<gene>
    <name evidence="1" type="ORF">BDM02DRAFT_3130613</name>
</gene>
<evidence type="ECO:0000313" key="1">
    <source>
        <dbReference type="EMBL" id="KAF9646130.1"/>
    </source>
</evidence>
<proteinExistence type="predicted"/>
<reference evidence="1" key="2">
    <citation type="journal article" date="2020" name="Nat. Commun.">
        <title>Large-scale genome sequencing of mycorrhizal fungi provides insights into the early evolution of symbiotic traits.</title>
        <authorList>
            <person name="Miyauchi S."/>
            <person name="Kiss E."/>
            <person name="Kuo A."/>
            <person name="Drula E."/>
            <person name="Kohler A."/>
            <person name="Sanchez-Garcia M."/>
            <person name="Morin E."/>
            <person name="Andreopoulos B."/>
            <person name="Barry K.W."/>
            <person name="Bonito G."/>
            <person name="Buee M."/>
            <person name="Carver A."/>
            <person name="Chen C."/>
            <person name="Cichocki N."/>
            <person name="Clum A."/>
            <person name="Culley D."/>
            <person name="Crous P.W."/>
            <person name="Fauchery L."/>
            <person name="Girlanda M."/>
            <person name="Hayes R.D."/>
            <person name="Keri Z."/>
            <person name="LaButti K."/>
            <person name="Lipzen A."/>
            <person name="Lombard V."/>
            <person name="Magnuson J."/>
            <person name="Maillard F."/>
            <person name="Murat C."/>
            <person name="Nolan M."/>
            <person name="Ohm R.A."/>
            <person name="Pangilinan J."/>
            <person name="Pereira M.F."/>
            <person name="Perotto S."/>
            <person name="Peter M."/>
            <person name="Pfister S."/>
            <person name="Riley R."/>
            <person name="Sitrit Y."/>
            <person name="Stielow J.B."/>
            <person name="Szollosi G."/>
            <person name="Zifcakova L."/>
            <person name="Stursova M."/>
            <person name="Spatafora J.W."/>
            <person name="Tedersoo L."/>
            <person name="Vaario L.M."/>
            <person name="Yamada A."/>
            <person name="Yan M."/>
            <person name="Wang P."/>
            <person name="Xu J."/>
            <person name="Bruns T."/>
            <person name="Baldrian P."/>
            <person name="Vilgalys R."/>
            <person name="Dunand C."/>
            <person name="Henrissat B."/>
            <person name="Grigoriev I.V."/>
            <person name="Hibbett D."/>
            <person name="Nagy L.G."/>
            <person name="Martin F.M."/>
        </authorList>
    </citation>
    <scope>NUCLEOTIDE SEQUENCE</scope>
    <source>
        <strain evidence="1">P2</strain>
    </source>
</reference>
<organism evidence="1 2">
    <name type="scientific">Thelephora ganbajun</name>
    <name type="common">Ganba fungus</name>
    <dbReference type="NCBI Taxonomy" id="370292"/>
    <lineage>
        <taxon>Eukaryota</taxon>
        <taxon>Fungi</taxon>
        <taxon>Dikarya</taxon>
        <taxon>Basidiomycota</taxon>
        <taxon>Agaricomycotina</taxon>
        <taxon>Agaricomycetes</taxon>
        <taxon>Thelephorales</taxon>
        <taxon>Thelephoraceae</taxon>
        <taxon>Thelephora</taxon>
    </lineage>
</organism>
<comment type="caution">
    <text evidence="1">The sequence shown here is derived from an EMBL/GenBank/DDBJ whole genome shotgun (WGS) entry which is preliminary data.</text>
</comment>
<dbReference type="EMBL" id="MU118067">
    <property type="protein sequence ID" value="KAF9646130.1"/>
    <property type="molecule type" value="Genomic_DNA"/>
</dbReference>
<reference evidence="1" key="1">
    <citation type="submission" date="2019-10" db="EMBL/GenBank/DDBJ databases">
        <authorList>
            <consortium name="DOE Joint Genome Institute"/>
            <person name="Kuo A."/>
            <person name="Miyauchi S."/>
            <person name="Kiss E."/>
            <person name="Drula E."/>
            <person name="Kohler A."/>
            <person name="Sanchez-Garcia M."/>
            <person name="Andreopoulos B."/>
            <person name="Barry K.W."/>
            <person name="Bonito G."/>
            <person name="Buee M."/>
            <person name="Carver A."/>
            <person name="Chen C."/>
            <person name="Cichocki N."/>
            <person name="Clum A."/>
            <person name="Culley D."/>
            <person name="Crous P.W."/>
            <person name="Fauchery L."/>
            <person name="Girlanda M."/>
            <person name="Hayes R."/>
            <person name="Keri Z."/>
            <person name="Labutti K."/>
            <person name="Lipzen A."/>
            <person name="Lombard V."/>
            <person name="Magnuson J."/>
            <person name="Maillard F."/>
            <person name="Morin E."/>
            <person name="Murat C."/>
            <person name="Nolan M."/>
            <person name="Ohm R."/>
            <person name="Pangilinan J."/>
            <person name="Pereira M."/>
            <person name="Perotto S."/>
            <person name="Peter M."/>
            <person name="Riley R."/>
            <person name="Sitrit Y."/>
            <person name="Stielow B."/>
            <person name="Szollosi G."/>
            <person name="Zifcakova L."/>
            <person name="Stursova M."/>
            <person name="Spatafora J.W."/>
            <person name="Tedersoo L."/>
            <person name="Vaario L.-M."/>
            <person name="Yamada A."/>
            <person name="Yan M."/>
            <person name="Wang P."/>
            <person name="Xu J."/>
            <person name="Bruns T."/>
            <person name="Baldrian P."/>
            <person name="Vilgalys R."/>
            <person name="Henrissat B."/>
            <person name="Grigoriev I.V."/>
            <person name="Hibbett D."/>
            <person name="Nagy L.G."/>
            <person name="Martin F.M."/>
        </authorList>
    </citation>
    <scope>NUCLEOTIDE SEQUENCE</scope>
    <source>
        <strain evidence="1">P2</strain>
    </source>
</reference>